<evidence type="ECO:0000256" key="1">
    <source>
        <dbReference type="ARBA" id="ARBA00004651"/>
    </source>
</evidence>
<reference evidence="15 16" key="1">
    <citation type="submission" date="2020-08" db="EMBL/GenBank/DDBJ databases">
        <title>Genome sequence of Weissella diestrammenae KACC 16890T.</title>
        <authorList>
            <person name="Hyun D.-W."/>
            <person name="Bae J.-W."/>
        </authorList>
    </citation>
    <scope>NUCLEOTIDE SEQUENCE [LARGE SCALE GENOMIC DNA]</scope>
    <source>
        <strain evidence="15 16">KACC 16890</strain>
    </source>
</reference>
<dbReference type="CDD" id="cd09110">
    <property type="entry name" value="PLDc_CLS_1"/>
    <property type="match status" value="1"/>
</dbReference>
<dbReference type="EMBL" id="CP060724">
    <property type="protein sequence ID" value="QNN75487.1"/>
    <property type="molecule type" value="Genomic_DNA"/>
</dbReference>
<dbReference type="Gene3D" id="3.30.870.10">
    <property type="entry name" value="Endonuclease Chain A"/>
    <property type="match status" value="2"/>
</dbReference>
<keyword evidence="2 12" id="KW-1003">Cell membrane</keyword>
<evidence type="ECO:0000256" key="13">
    <source>
        <dbReference type="NCBIfam" id="TIGR04265"/>
    </source>
</evidence>
<feature type="active site" evidence="12">
    <location>
        <position position="412"/>
    </location>
</feature>
<evidence type="ECO:0000313" key="15">
    <source>
        <dbReference type="EMBL" id="QNN75487.1"/>
    </source>
</evidence>
<evidence type="ECO:0000256" key="7">
    <source>
        <dbReference type="ARBA" id="ARBA00022989"/>
    </source>
</evidence>
<dbReference type="FunFam" id="3.30.870.10:FF:000014">
    <property type="entry name" value="Cardiolipin synthase"/>
    <property type="match status" value="1"/>
</dbReference>
<dbReference type="EC" id="2.7.8.-" evidence="12 13"/>
<evidence type="ECO:0000256" key="9">
    <source>
        <dbReference type="ARBA" id="ARBA00023136"/>
    </source>
</evidence>
<comment type="function">
    <text evidence="12">Catalyzes the reversible phosphatidyl group transfer from one phosphatidylglycerol molecule to another to form cardiolipin (CL) (diphosphatidylglycerol) and glycerol.</text>
</comment>
<keyword evidence="6" id="KW-0677">Repeat</keyword>
<dbReference type="InterPro" id="IPR025202">
    <property type="entry name" value="PLD-like_dom"/>
</dbReference>
<dbReference type="InterPro" id="IPR022924">
    <property type="entry name" value="Cardiolipin_synthase"/>
</dbReference>
<dbReference type="GO" id="GO:0032049">
    <property type="term" value="P:cardiolipin biosynthetic process"/>
    <property type="evidence" value="ECO:0007669"/>
    <property type="project" value="UniProtKB-UniRule"/>
</dbReference>
<dbReference type="GO" id="GO:0008808">
    <property type="term" value="F:cardiolipin synthase activity"/>
    <property type="evidence" value="ECO:0007669"/>
    <property type="project" value="UniProtKB-UniRule"/>
</dbReference>
<dbReference type="Pfam" id="PF13091">
    <property type="entry name" value="PLDc_2"/>
    <property type="match status" value="2"/>
</dbReference>
<accession>A0A7G9T5W2</accession>
<evidence type="ECO:0000256" key="4">
    <source>
        <dbReference type="ARBA" id="ARBA00022679"/>
    </source>
</evidence>
<evidence type="ECO:0000256" key="11">
    <source>
        <dbReference type="ARBA" id="ARBA00023264"/>
    </source>
</evidence>
<evidence type="ECO:0000256" key="8">
    <source>
        <dbReference type="ARBA" id="ARBA00023098"/>
    </source>
</evidence>
<comment type="catalytic activity">
    <reaction evidence="12">
        <text>2 a 1,2-diacyl-sn-glycero-3-phospho-(1'-sn-glycerol) = a cardiolipin + glycerol</text>
        <dbReference type="Rhea" id="RHEA:31451"/>
        <dbReference type="ChEBI" id="CHEBI:17754"/>
        <dbReference type="ChEBI" id="CHEBI:62237"/>
        <dbReference type="ChEBI" id="CHEBI:64716"/>
    </reaction>
</comment>
<evidence type="ECO:0000256" key="6">
    <source>
        <dbReference type="ARBA" id="ARBA00022737"/>
    </source>
</evidence>
<feature type="domain" description="PLD phosphodiesterase" evidence="14">
    <location>
        <begin position="220"/>
        <end position="247"/>
    </location>
</feature>
<keyword evidence="7 12" id="KW-1133">Transmembrane helix</keyword>
<feature type="domain" description="PLD phosphodiesterase" evidence="14">
    <location>
        <begin position="400"/>
        <end position="427"/>
    </location>
</feature>
<sequence length="487" mass="56086">MRLMLLHFNLNFITISLLAINAILAFIIVFRGKREVTAIWAWLLVLLGLPFIGFIIYMFIGRNLTSAKIFSLQTQEVLGIDKIVTNQKELANSNVTTDHFDEENSFVRLFLQNDEAILTFHNAVRIFTDGHKKFEQLFDDIQRAKHHINIEYFTIYDDEIGNQLVDLLVAKAKKGVRVRVLFDQWGSHGRHEKMWRRLKEAGGQVLPFMAPRYVLITFRMNFRDHRKLVVIDGNVAYIGGFNVGDQYLGKSKKFGYWRDTHLRIEGDAVLAVQSRFFTDWNATTHKQQLTFSDDYFPSRRELVNDTTAIQIVSSGPDNSDKQIQTGYLKMFATATESITIQTPYFIPDQAVLEVLRMAIQSGIRVRLMIPSIPDHPFVYRATEYYASQLLEVGAEIYRYDNGFLHAKMVSIDGRIASVGSANMDIRSFVLNFEANAFLYDHEIAGALEKIFEIDMQKSTRLSKAYFSKQPAWKHVLQQVSRLLSPIL</sequence>
<evidence type="ECO:0000256" key="10">
    <source>
        <dbReference type="ARBA" id="ARBA00023209"/>
    </source>
</evidence>
<dbReference type="PANTHER" id="PTHR21248">
    <property type="entry name" value="CARDIOLIPIN SYNTHASE"/>
    <property type="match status" value="1"/>
</dbReference>
<dbReference type="PROSITE" id="PS50035">
    <property type="entry name" value="PLD"/>
    <property type="match status" value="2"/>
</dbReference>
<feature type="transmembrane region" description="Helical" evidence="12">
    <location>
        <begin position="12"/>
        <end position="30"/>
    </location>
</feature>
<organism evidence="15 16">
    <name type="scientific">Weissella diestrammenae</name>
    <dbReference type="NCBI Taxonomy" id="1162633"/>
    <lineage>
        <taxon>Bacteria</taxon>
        <taxon>Bacillati</taxon>
        <taxon>Bacillota</taxon>
        <taxon>Bacilli</taxon>
        <taxon>Lactobacillales</taxon>
        <taxon>Lactobacillaceae</taxon>
        <taxon>Weissella</taxon>
    </lineage>
</organism>
<comment type="similarity">
    <text evidence="12">Belongs to the phospholipase D family. Cardiolipin synthase subfamily.</text>
</comment>
<keyword evidence="4 12" id="KW-0808">Transferase</keyword>
<dbReference type="KEGG" id="wdi:H9L19_00855"/>
<keyword evidence="9 12" id="KW-0472">Membrane</keyword>
<keyword evidence="8 12" id="KW-0443">Lipid metabolism</keyword>
<dbReference type="InterPro" id="IPR027379">
    <property type="entry name" value="CLS_N"/>
</dbReference>
<dbReference type="GO" id="GO:0005886">
    <property type="term" value="C:plasma membrane"/>
    <property type="evidence" value="ECO:0007669"/>
    <property type="project" value="UniProtKB-SubCell"/>
</dbReference>
<evidence type="ECO:0000256" key="2">
    <source>
        <dbReference type="ARBA" id="ARBA00022475"/>
    </source>
</evidence>
<evidence type="ECO:0000313" key="16">
    <source>
        <dbReference type="Proteomes" id="UP000515800"/>
    </source>
</evidence>
<dbReference type="Pfam" id="PF13396">
    <property type="entry name" value="PLDc_N"/>
    <property type="match status" value="1"/>
</dbReference>
<feature type="active site" evidence="12">
    <location>
        <position position="227"/>
    </location>
</feature>
<dbReference type="InterPro" id="IPR030874">
    <property type="entry name" value="Cardiolipin_synth_Firmi"/>
</dbReference>
<dbReference type="PANTHER" id="PTHR21248:SF22">
    <property type="entry name" value="PHOSPHOLIPASE D"/>
    <property type="match status" value="1"/>
</dbReference>
<dbReference type="NCBIfam" id="TIGR04265">
    <property type="entry name" value="bac_cardiolipin"/>
    <property type="match status" value="1"/>
</dbReference>
<name>A0A7G9T5W2_9LACO</name>
<evidence type="ECO:0000256" key="12">
    <source>
        <dbReference type="HAMAP-Rule" id="MF_01916"/>
    </source>
</evidence>
<protein>
    <recommendedName>
        <fullName evidence="12 13">Cardiolipin synthase</fullName>
        <shortName evidence="12">CL synthase</shortName>
        <ecNumber evidence="12 13">2.7.8.-</ecNumber>
    </recommendedName>
</protein>
<feature type="active site" evidence="12">
    <location>
        <position position="225"/>
    </location>
</feature>
<keyword evidence="11 12" id="KW-1208">Phospholipid metabolism</keyword>
<evidence type="ECO:0000256" key="5">
    <source>
        <dbReference type="ARBA" id="ARBA00022692"/>
    </source>
</evidence>
<keyword evidence="3 12" id="KW-0444">Lipid biosynthesis</keyword>
<dbReference type="SUPFAM" id="SSF56024">
    <property type="entry name" value="Phospholipase D/nuclease"/>
    <property type="match status" value="2"/>
</dbReference>
<dbReference type="SMART" id="SM00155">
    <property type="entry name" value="PLDc"/>
    <property type="match status" value="2"/>
</dbReference>
<evidence type="ECO:0000256" key="3">
    <source>
        <dbReference type="ARBA" id="ARBA00022516"/>
    </source>
</evidence>
<dbReference type="AlphaFoldDB" id="A0A7G9T5W2"/>
<dbReference type="InterPro" id="IPR001736">
    <property type="entry name" value="PLipase_D/transphosphatidylase"/>
</dbReference>
<comment type="subcellular location">
    <subcellularLocation>
        <location evidence="1 12">Cell membrane</location>
        <topology evidence="1 12">Multi-pass membrane protein</topology>
    </subcellularLocation>
</comment>
<keyword evidence="5 12" id="KW-0812">Transmembrane</keyword>
<dbReference type="Proteomes" id="UP000515800">
    <property type="component" value="Chromosome"/>
</dbReference>
<dbReference type="CDD" id="cd09112">
    <property type="entry name" value="PLDc_CLS_2"/>
    <property type="match status" value="1"/>
</dbReference>
<gene>
    <name evidence="15" type="primary">cls</name>
    <name evidence="15" type="ORF">H9L19_00855</name>
</gene>
<keyword evidence="16" id="KW-1185">Reference proteome</keyword>
<feature type="transmembrane region" description="Helical" evidence="12">
    <location>
        <begin position="37"/>
        <end position="60"/>
    </location>
</feature>
<feature type="active site" evidence="12">
    <location>
        <position position="232"/>
    </location>
</feature>
<feature type="active site" evidence="12">
    <location>
        <position position="405"/>
    </location>
</feature>
<proteinExistence type="inferred from homology"/>
<evidence type="ECO:0000259" key="14">
    <source>
        <dbReference type="PROSITE" id="PS50035"/>
    </source>
</evidence>
<feature type="active site" evidence="12">
    <location>
        <position position="407"/>
    </location>
</feature>
<dbReference type="HAMAP" id="MF_01916">
    <property type="entry name" value="Cardiolipin_synth_Cls"/>
    <property type="match status" value="1"/>
</dbReference>
<keyword evidence="10 12" id="KW-0594">Phospholipid biosynthesis</keyword>